<dbReference type="Proteomes" id="UP000614601">
    <property type="component" value="Unassembled WGS sequence"/>
</dbReference>
<gene>
    <name evidence="3" type="ORF">BOKJ2_LOCUS10842</name>
</gene>
<accession>A0A811L6Z4</accession>
<sequence>MPIEANESKTVVSGGKIPKKVKKNSVTVTSSNTDNVLTTDSTQPSHVDPNAIRYQPEPKPLPEDVARAERNEQTRCESCCYMFWQIIRLTFVILLLLFLFTIAYLMYNNLYHNK</sequence>
<name>A0A811L6Z4_9BILA</name>
<feature type="region of interest" description="Disordered" evidence="1">
    <location>
        <begin position="23"/>
        <end position="62"/>
    </location>
</feature>
<keyword evidence="2" id="KW-0472">Membrane</keyword>
<evidence type="ECO:0000256" key="2">
    <source>
        <dbReference type="SAM" id="Phobius"/>
    </source>
</evidence>
<dbReference type="AlphaFoldDB" id="A0A811L6Z4"/>
<protein>
    <submittedName>
        <fullName evidence="3">Uncharacterized protein</fullName>
    </submittedName>
</protein>
<keyword evidence="2" id="KW-0812">Transmembrane</keyword>
<evidence type="ECO:0000256" key="1">
    <source>
        <dbReference type="SAM" id="MobiDB-lite"/>
    </source>
</evidence>
<feature type="compositionally biased region" description="Low complexity" evidence="1">
    <location>
        <begin position="24"/>
        <end position="42"/>
    </location>
</feature>
<reference evidence="3" key="1">
    <citation type="submission" date="2020-09" db="EMBL/GenBank/DDBJ databases">
        <authorList>
            <person name="Kikuchi T."/>
        </authorList>
    </citation>
    <scope>NUCLEOTIDE SEQUENCE</scope>
    <source>
        <strain evidence="3">SH1</strain>
    </source>
</reference>
<organism evidence="3 4">
    <name type="scientific">Bursaphelenchus okinawaensis</name>
    <dbReference type="NCBI Taxonomy" id="465554"/>
    <lineage>
        <taxon>Eukaryota</taxon>
        <taxon>Metazoa</taxon>
        <taxon>Ecdysozoa</taxon>
        <taxon>Nematoda</taxon>
        <taxon>Chromadorea</taxon>
        <taxon>Rhabditida</taxon>
        <taxon>Tylenchina</taxon>
        <taxon>Tylenchomorpha</taxon>
        <taxon>Aphelenchoidea</taxon>
        <taxon>Aphelenchoididae</taxon>
        <taxon>Bursaphelenchus</taxon>
    </lineage>
</organism>
<comment type="caution">
    <text evidence="3">The sequence shown here is derived from an EMBL/GenBank/DDBJ whole genome shotgun (WGS) entry which is preliminary data.</text>
</comment>
<evidence type="ECO:0000313" key="3">
    <source>
        <dbReference type="EMBL" id="CAD5224072.1"/>
    </source>
</evidence>
<proteinExistence type="predicted"/>
<evidence type="ECO:0000313" key="4">
    <source>
        <dbReference type="Proteomes" id="UP000614601"/>
    </source>
</evidence>
<keyword evidence="4" id="KW-1185">Reference proteome</keyword>
<dbReference type="EMBL" id="CAJFDH010000005">
    <property type="protein sequence ID" value="CAD5224072.1"/>
    <property type="molecule type" value="Genomic_DNA"/>
</dbReference>
<dbReference type="EMBL" id="CAJFCW020000005">
    <property type="protein sequence ID" value="CAG9119544.1"/>
    <property type="molecule type" value="Genomic_DNA"/>
</dbReference>
<feature type="transmembrane region" description="Helical" evidence="2">
    <location>
        <begin position="81"/>
        <end position="107"/>
    </location>
</feature>
<keyword evidence="2" id="KW-1133">Transmembrane helix</keyword>
<dbReference type="Proteomes" id="UP000783686">
    <property type="component" value="Unassembled WGS sequence"/>
</dbReference>